<evidence type="ECO:0000313" key="3">
    <source>
        <dbReference type="Proteomes" id="UP000239434"/>
    </source>
</evidence>
<evidence type="ECO:0000256" key="1">
    <source>
        <dbReference type="SAM" id="MobiDB-lite"/>
    </source>
</evidence>
<feature type="region of interest" description="Disordered" evidence="1">
    <location>
        <begin position="1"/>
        <end position="30"/>
    </location>
</feature>
<gene>
    <name evidence="2" type="ORF">C5748_27115</name>
</gene>
<feature type="compositionally biased region" description="Basic and acidic residues" evidence="1">
    <location>
        <begin position="1"/>
        <end position="22"/>
    </location>
</feature>
<protein>
    <submittedName>
        <fullName evidence="2">Uncharacterized protein</fullName>
    </submittedName>
</protein>
<reference evidence="2 3" key="1">
    <citation type="submission" date="2018-02" db="EMBL/GenBank/DDBJ databases">
        <title>The draft genome of Phyllobacterium sp. 1N-3.</title>
        <authorList>
            <person name="Liu L."/>
            <person name="Li L."/>
            <person name="Zhang X."/>
            <person name="Wang T."/>
            <person name="Liang L."/>
        </authorList>
    </citation>
    <scope>NUCLEOTIDE SEQUENCE [LARGE SCALE GENOMIC DNA]</scope>
    <source>
        <strain evidence="2 3">1N-3</strain>
    </source>
</reference>
<accession>A0A2S9IIR0</accession>
<evidence type="ECO:0000313" key="2">
    <source>
        <dbReference type="EMBL" id="PRD40421.1"/>
    </source>
</evidence>
<organism evidence="2 3">
    <name type="scientific">Phyllobacterium phragmitis</name>
    <dbReference type="NCBI Taxonomy" id="2670329"/>
    <lineage>
        <taxon>Bacteria</taxon>
        <taxon>Pseudomonadati</taxon>
        <taxon>Pseudomonadota</taxon>
        <taxon>Alphaproteobacteria</taxon>
        <taxon>Hyphomicrobiales</taxon>
        <taxon>Phyllobacteriaceae</taxon>
        <taxon>Phyllobacterium</taxon>
    </lineage>
</organism>
<comment type="caution">
    <text evidence="2">The sequence shown here is derived from an EMBL/GenBank/DDBJ whole genome shotgun (WGS) entry which is preliminary data.</text>
</comment>
<keyword evidence="3" id="KW-1185">Reference proteome</keyword>
<sequence>MTHDTDKPPQGRDGKEERETARTSRNSAPEALARQLSKAMHQAATNMNDRQIAQSAGIQIQPPQGTLYLGKSYVLGVTGGVEFGLIYWETESKTPPPGKGKFGHTFIFSDDGNFPGLPQNLGAITALDPHGNGTITITATGRLRQDQSDQARHFAGQLQGRARRKDLLVSVDHHSLARCRNSRPLN</sequence>
<proteinExistence type="predicted"/>
<dbReference type="AlphaFoldDB" id="A0A2S9IIR0"/>
<dbReference type="Proteomes" id="UP000239434">
    <property type="component" value="Unassembled WGS sequence"/>
</dbReference>
<name>A0A2S9IIR0_9HYPH</name>
<dbReference type="EMBL" id="PVBR01000054">
    <property type="protein sequence ID" value="PRD40421.1"/>
    <property type="molecule type" value="Genomic_DNA"/>
</dbReference>